<dbReference type="GO" id="GO:0005948">
    <property type="term" value="C:acetolactate synthase complex"/>
    <property type="evidence" value="ECO:0007669"/>
    <property type="project" value="TreeGrafter"/>
</dbReference>
<dbReference type="Gene3D" id="3.40.50.1220">
    <property type="entry name" value="TPP-binding domain"/>
    <property type="match status" value="1"/>
</dbReference>
<dbReference type="SUPFAM" id="SSF52467">
    <property type="entry name" value="DHS-like NAD/FAD-binding domain"/>
    <property type="match status" value="1"/>
</dbReference>
<feature type="domain" description="Thiamine pyrophosphate enzyme TPP-binding" evidence="5">
    <location>
        <begin position="390"/>
        <end position="539"/>
    </location>
</feature>
<dbReference type="GO" id="GO:0009097">
    <property type="term" value="P:isoleucine biosynthetic process"/>
    <property type="evidence" value="ECO:0007669"/>
    <property type="project" value="TreeGrafter"/>
</dbReference>
<dbReference type="Pfam" id="PF02776">
    <property type="entry name" value="TPP_enzyme_N"/>
    <property type="match status" value="1"/>
</dbReference>
<dbReference type="InterPro" id="IPR012000">
    <property type="entry name" value="Thiamin_PyroP_enz_cen_dom"/>
</dbReference>
<dbReference type="EMBL" id="FOLD01000030">
    <property type="protein sequence ID" value="SFD61518.1"/>
    <property type="molecule type" value="Genomic_DNA"/>
</dbReference>
<dbReference type="STRING" id="1164594.SAMN05216204_13020"/>
<evidence type="ECO:0000259" key="5">
    <source>
        <dbReference type="Pfam" id="PF02775"/>
    </source>
</evidence>
<reference evidence="8" key="1">
    <citation type="submission" date="2016-10" db="EMBL/GenBank/DDBJ databases">
        <authorList>
            <person name="Varghese N."/>
            <person name="Submissions S."/>
        </authorList>
    </citation>
    <scope>NUCLEOTIDE SEQUENCE [LARGE SCALE GENOMIC DNA]</scope>
    <source>
        <strain evidence="8">CGMCC 1.12041</strain>
    </source>
</reference>
<organism evidence="7 8">
    <name type="scientific">Massilia yuzhufengensis</name>
    <dbReference type="NCBI Taxonomy" id="1164594"/>
    <lineage>
        <taxon>Bacteria</taxon>
        <taxon>Pseudomonadati</taxon>
        <taxon>Pseudomonadota</taxon>
        <taxon>Betaproteobacteria</taxon>
        <taxon>Burkholderiales</taxon>
        <taxon>Oxalobacteraceae</taxon>
        <taxon>Telluria group</taxon>
        <taxon>Massilia</taxon>
    </lineage>
</organism>
<feature type="domain" description="Thiamine pyrophosphate enzyme central" evidence="4">
    <location>
        <begin position="192"/>
        <end position="326"/>
    </location>
</feature>
<dbReference type="SUPFAM" id="SSF52518">
    <property type="entry name" value="Thiamin diphosphate-binding fold (THDP-binding)"/>
    <property type="match status" value="2"/>
</dbReference>
<sequence>MTHPSRTGGQILVDALHIHGVDTAFGVPGESYLDVLDALHDSSIRFVINRQEGGAAFMAEAYGKMTGKPGICFVTRGPGATNASIGVHTAYQDSTPMILFIGQVGSDFIDREAFQEIDYRRMFGQMAKWVTQIDRADRIPEYIARAFQVATSGRPGPVVLALPEDMLVQTAQVADARRYQPVQASPSSAQIDTLRGMLAQAKRPIVLLGGGTWNDQACADLQRFAEANHLPVGCTFRFQDLLDNAHPNYVGDVGIGINPKLAARVKEADLVIAIGPRLGEMTTSGYSLLASPVPRQRLVHFHADTEELGSVYQADLMVASGAPQACAMLAAMEPVDASAWAHTVEEAKADLAAYQQQPPIFRDGGGPLDLWQVVQELMAALPRDTIITNGAGNYASWAHRFYRYGGMRTQLAPTNGAMGYAVPAGVAAKIIDPQRTVVTFAGDGEYMMTGQELATAVQYKAGVIILVFNNNMFGTIRMHQERDYPGRVSGTELANPDFAALARAYGGHGEVVEKTEEFAPALQRAVEHANAHQLPAVIELRYDGNLITPNATLETIRKTAEAAKAGR</sequence>
<dbReference type="InterPro" id="IPR012001">
    <property type="entry name" value="Thiamin_PyroP_enz_TPP-bd_dom"/>
</dbReference>
<protein>
    <submittedName>
        <fullName evidence="7">Acetolactate synthase, large subunit</fullName>
    </submittedName>
</protein>
<dbReference type="PANTHER" id="PTHR18968:SF120">
    <property type="entry name" value="ACETOLACTATE SYNTHASE LARGE SUBUNIT"/>
    <property type="match status" value="1"/>
</dbReference>
<dbReference type="GO" id="GO:0030976">
    <property type="term" value="F:thiamine pyrophosphate binding"/>
    <property type="evidence" value="ECO:0007669"/>
    <property type="project" value="InterPro"/>
</dbReference>
<gene>
    <name evidence="7" type="ORF">SAMN05216204_13020</name>
</gene>
<evidence type="ECO:0000256" key="3">
    <source>
        <dbReference type="RuleBase" id="RU362132"/>
    </source>
</evidence>
<evidence type="ECO:0000313" key="7">
    <source>
        <dbReference type="EMBL" id="SFD61518.1"/>
    </source>
</evidence>
<dbReference type="OrthoDB" id="2254214at2"/>
<evidence type="ECO:0000259" key="6">
    <source>
        <dbReference type="Pfam" id="PF02776"/>
    </source>
</evidence>
<proteinExistence type="inferred from homology"/>
<dbReference type="CDD" id="cd00568">
    <property type="entry name" value="TPP_enzymes"/>
    <property type="match status" value="1"/>
</dbReference>
<dbReference type="Gene3D" id="3.40.50.970">
    <property type="match status" value="2"/>
</dbReference>
<dbReference type="PANTHER" id="PTHR18968">
    <property type="entry name" value="THIAMINE PYROPHOSPHATE ENZYMES"/>
    <property type="match status" value="1"/>
</dbReference>
<evidence type="ECO:0000256" key="1">
    <source>
        <dbReference type="ARBA" id="ARBA00007812"/>
    </source>
</evidence>
<dbReference type="CDD" id="cd07035">
    <property type="entry name" value="TPP_PYR_POX_like"/>
    <property type="match status" value="1"/>
</dbReference>
<feature type="domain" description="Thiamine pyrophosphate enzyme N-terminal TPP-binding" evidence="6">
    <location>
        <begin position="6"/>
        <end position="119"/>
    </location>
</feature>
<dbReference type="InterPro" id="IPR045229">
    <property type="entry name" value="TPP_enz"/>
</dbReference>
<dbReference type="RefSeq" id="WP_091876354.1">
    <property type="nucleotide sequence ID" value="NZ_FOLD01000030.1"/>
</dbReference>
<dbReference type="InterPro" id="IPR029035">
    <property type="entry name" value="DHS-like_NAD/FAD-binding_dom"/>
</dbReference>
<dbReference type="Proteomes" id="UP000198639">
    <property type="component" value="Unassembled WGS sequence"/>
</dbReference>
<dbReference type="Pfam" id="PF00205">
    <property type="entry name" value="TPP_enzyme_M"/>
    <property type="match status" value="1"/>
</dbReference>
<evidence type="ECO:0000256" key="2">
    <source>
        <dbReference type="ARBA" id="ARBA00023052"/>
    </source>
</evidence>
<dbReference type="InterPro" id="IPR011766">
    <property type="entry name" value="TPP_enzyme_TPP-bd"/>
</dbReference>
<comment type="similarity">
    <text evidence="1 3">Belongs to the TPP enzyme family.</text>
</comment>
<accession>A0A1I1TW92</accession>
<name>A0A1I1TW92_9BURK</name>
<dbReference type="FunFam" id="3.40.50.970:FF:000007">
    <property type="entry name" value="Acetolactate synthase"/>
    <property type="match status" value="1"/>
</dbReference>
<dbReference type="Pfam" id="PF02775">
    <property type="entry name" value="TPP_enzyme_C"/>
    <property type="match status" value="1"/>
</dbReference>
<dbReference type="InterPro" id="IPR029061">
    <property type="entry name" value="THDP-binding"/>
</dbReference>
<dbReference type="NCBIfam" id="NF006052">
    <property type="entry name" value="PRK08199.1"/>
    <property type="match status" value="1"/>
</dbReference>
<dbReference type="AlphaFoldDB" id="A0A1I1TW92"/>
<keyword evidence="2 3" id="KW-0786">Thiamine pyrophosphate</keyword>
<dbReference type="GO" id="GO:0000287">
    <property type="term" value="F:magnesium ion binding"/>
    <property type="evidence" value="ECO:0007669"/>
    <property type="project" value="InterPro"/>
</dbReference>
<dbReference type="GO" id="GO:0009099">
    <property type="term" value="P:L-valine biosynthetic process"/>
    <property type="evidence" value="ECO:0007669"/>
    <property type="project" value="TreeGrafter"/>
</dbReference>
<dbReference type="GO" id="GO:0003984">
    <property type="term" value="F:acetolactate synthase activity"/>
    <property type="evidence" value="ECO:0007669"/>
    <property type="project" value="TreeGrafter"/>
</dbReference>
<evidence type="ECO:0000259" key="4">
    <source>
        <dbReference type="Pfam" id="PF00205"/>
    </source>
</evidence>
<dbReference type="GO" id="GO:0050660">
    <property type="term" value="F:flavin adenine dinucleotide binding"/>
    <property type="evidence" value="ECO:0007669"/>
    <property type="project" value="TreeGrafter"/>
</dbReference>
<evidence type="ECO:0000313" key="8">
    <source>
        <dbReference type="Proteomes" id="UP000198639"/>
    </source>
</evidence>
<keyword evidence="8" id="KW-1185">Reference proteome</keyword>